<dbReference type="CDD" id="cd00009">
    <property type="entry name" value="AAA"/>
    <property type="match status" value="1"/>
</dbReference>
<comment type="caution">
    <text evidence="6">The sequence shown here is derived from an EMBL/GenBank/DDBJ whole genome shotgun (WGS) entry which is preliminary data.</text>
</comment>
<dbReference type="InterPro" id="IPR027417">
    <property type="entry name" value="P-loop_NTPase"/>
</dbReference>
<evidence type="ECO:0000259" key="5">
    <source>
        <dbReference type="Pfam" id="PF17863"/>
    </source>
</evidence>
<dbReference type="PIRSF" id="PIRSF002849">
    <property type="entry name" value="AAA_ATPase_chaperone_MoxR_prd"/>
    <property type="match status" value="1"/>
</dbReference>
<dbReference type="AlphaFoldDB" id="A0A7Y6A041"/>
<dbReference type="FunFam" id="3.40.50.300:FF:000640">
    <property type="entry name" value="MoxR family ATPase"/>
    <property type="match status" value="1"/>
</dbReference>
<dbReference type="Gene3D" id="3.40.50.300">
    <property type="entry name" value="P-loop containing nucleotide triphosphate hydrolases"/>
    <property type="match status" value="1"/>
</dbReference>
<evidence type="ECO:0000259" key="4">
    <source>
        <dbReference type="Pfam" id="PF07726"/>
    </source>
</evidence>
<accession>A0A7Y6A041</accession>
<dbReference type="PANTHER" id="PTHR42759">
    <property type="entry name" value="MOXR FAMILY PROTEIN"/>
    <property type="match status" value="1"/>
</dbReference>
<organism evidence="6 7">
    <name type="scientific">Cellulomonas humilata</name>
    <dbReference type="NCBI Taxonomy" id="144055"/>
    <lineage>
        <taxon>Bacteria</taxon>
        <taxon>Bacillati</taxon>
        <taxon>Actinomycetota</taxon>
        <taxon>Actinomycetes</taxon>
        <taxon>Micrococcales</taxon>
        <taxon>Cellulomonadaceae</taxon>
        <taxon>Cellulomonas</taxon>
    </lineage>
</organism>
<comment type="similarity">
    <text evidence="3">Belongs to the MoxR family.</text>
</comment>
<dbReference type="PANTHER" id="PTHR42759:SF5">
    <property type="entry name" value="METHANOL DEHYDROGENASE REGULATOR"/>
    <property type="match status" value="1"/>
</dbReference>
<dbReference type="Proteomes" id="UP000565724">
    <property type="component" value="Unassembled WGS sequence"/>
</dbReference>
<keyword evidence="1" id="KW-0547">Nucleotide-binding</keyword>
<keyword evidence="7" id="KW-1185">Reference proteome</keyword>
<protein>
    <submittedName>
        <fullName evidence="6">MoxR family ATPase</fullName>
    </submittedName>
</protein>
<dbReference type="InterPro" id="IPR050764">
    <property type="entry name" value="CbbQ/NirQ/NorQ/GpvN"/>
</dbReference>
<keyword evidence="2" id="KW-0067">ATP-binding</keyword>
<dbReference type="EMBL" id="JABMCI010000054">
    <property type="protein sequence ID" value="NUU16698.1"/>
    <property type="molecule type" value="Genomic_DNA"/>
</dbReference>
<dbReference type="InterPro" id="IPR041628">
    <property type="entry name" value="ChlI/MoxR_AAA_lid"/>
</dbReference>
<name>A0A7Y6A041_9CELL</name>
<reference evidence="6 7" key="1">
    <citation type="submission" date="2020-05" db="EMBL/GenBank/DDBJ databases">
        <title>Genome Sequencing of Type Strains.</title>
        <authorList>
            <person name="Lemaire J.F."/>
            <person name="Inderbitzin P."/>
            <person name="Gregorio O.A."/>
            <person name="Collins S.B."/>
            <person name="Wespe N."/>
            <person name="Knight-Connoni V."/>
        </authorList>
    </citation>
    <scope>NUCLEOTIDE SEQUENCE [LARGE SCALE GENOMIC DNA]</scope>
    <source>
        <strain evidence="6 7">ATCC 25174</strain>
    </source>
</reference>
<dbReference type="GO" id="GO:0016887">
    <property type="term" value="F:ATP hydrolysis activity"/>
    <property type="evidence" value="ECO:0007669"/>
    <property type="project" value="InterPro"/>
</dbReference>
<evidence type="ECO:0000313" key="6">
    <source>
        <dbReference type="EMBL" id="NUU16698.1"/>
    </source>
</evidence>
<feature type="domain" description="ATPase AAA-3" evidence="4">
    <location>
        <begin position="43"/>
        <end position="173"/>
    </location>
</feature>
<evidence type="ECO:0000256" key="3">
    <source>
        <dbReference type="ARBA" id="ARBA00061607"/>
    </source>
</evidence>
<evidence type="ECO:0000256" key="2">
    <source>
        <dbReference type="ARBA" id="ARBA00022840"/>
    </source>
</evidence>
<dbReference type="Pfam" id="PF07726">
    <property type="entry name" value="AAA_3"/>
    <property type="match status" value="1"/>
</dbReference>
<evidence type="ECO:0000256" key="1">
    <source>
        <dbReference type="ARBA" id="ARBA00022741"/>
    </source>
</evidence>
<sequence>MTPEQSIWFAETFDALVANVGLALLGKEHTVRLALTAMVAEGHLLLEDAPGTGKTSLAKALAATVQGSHHRIQFTPDLLPSDVTGVTIYDQSTHRFEFHPGPIFASVVLADEINRASPKTQAALLEVMEEGQITVDGVTHPVGRPFMVIATQNPIEQAGTYRLPEAQLDRFLIKTSLGYPDRASTIEILAGAKDRTTNLTPRITTQAVGTMADLAQTVHIDEVVLDYVARLTEATRDDSQTAIGASVRGGLALVRTAKVWAAAAGREYVIPDDVKDLAQPVLAHRLLLDTEAEFAGVTAIEILARILETTAPPALRAV</sequence>
<dbReference type="Gene3D" id="1.10.8.80">
    <property type="entry name" value="Magnesium chelatase subunit I, C-Terminal domain"/>
    <property type="match status" value="1"/>
</dbReference>
<dbReference type="InterPro" id="IPR011703">
    <property type="entry name" value="ATPase_AAA-3"/>
</dbReference>
<feature type="domain" description="ChlI/MoxR AAA lid" evidence="5">
    <location>
        <begin position="234"/>
        <end position="305"/>
    </location>
</feature>
<gene>
    <name evidence="6" type="ORF">HP550_05480</name>
</gene>
<dbReference type="RefSeq" id="WP_175346582.1">
    <property type="nucleotide sequence ID" value="NZ_JABMCI010000054.1"/>
</dbReference>
<evidence type="ECO:0000313" key="7">
    <source>
        <dbReference type="Proteomes" id="UP000565724"/>
    </source>
</evidence>
<dbReference type="GO" id="GO:0005524">
    <property type="term" value="F:ATP binding"/>
    <property type="evidence" value="ECO:0007669"/>
    <property type="project" value="UniProtKB-KW"/>
</dbReference>
<dbReference type="SUPFAM" id="SSF52540">
    <property type="entry name" value="P-loop containing nucleoside triphosphate hydrolases"/>
    <property type="match status" value="1"/>
</dbReference>
<proteinExistence type="inferred from homology"/>
<dbReference type="Pfam" id="PF17863">
    <property type="entry name" value="AAA_lid_2"/>
    <property type="match status" value="1"/>
</dbReference>